<feature type="compositionally biased region" description="Polar residues" evidence="3">
    <location>
        <begin position="94"/>
        <end position="109"/>
    </location>
</feature>
<dbReference type="CDD" id="cd01776">
    <property type="entry name" value="RA_Rin"/>
    <property type="match status" value="1"/>
</dbReference>
<feature type="compositionally biased region" description="Basic and acidic residues" evidence="3">
    <location>
        <begin position="417"/>
        <end position="426"/>
    </location>
</feature>
<dbReference type="GO" id="GO:0016192">
    <property type="term" value="P:vesicle-mediated transport"/>
    <property type="evidence" value="ECO:0007669"/>
    <property type="project" value="InterPro"/>
</dbReference>
<evidence type="ECO:0008006" key="8">
    <source>
        <dbReference type="Google" id="ProtNLM"/>
    </source>
</evidence>
<dbReference type="InterPro" id="IPR036860">
    <property type="entry name" value="SH2_dom_sf"/>
</dbReference>
<keyword evidence="7" id="KW-1185">Reference proteome</keyword>
<dbReference type="InterPro" id="IPR000159">
    <property type="entry name" value="RA_dom"/>
</dbReference>
<evidence type="ECO:0000256" key="2">
    <source>
        <dbReference type="ARBA" id="ARBA00022468"/>
    </source>
</evidence>
<dbReference type="Pfam" id="PF00788">
    <property type="entry name" value="RA"/>
    <property type="match status" value="1"/>
</dbReference>
<protein>
    <recommendedName>
        <fullName evidence="8">Protein sprint</fullName>
    </recommendedName>
</protein>
<dbReference type="PROSITE" id="PS50200">
    <property type="entry name" value="RA"/>
    <property type="match status" value="1"/>
</dbReference>
<dbReference type="PROSITE" id="PS51205">
    <property type="entry name" value="VPS9"/>
    <property type="match status" value="1"/>
</dbReference>
<feature type="region of interest" description="Disordered" evidence="3">
    <location>
        <begin position="532"/>
        <end position="568"/>
    </location>
</feature>
<dbReference type="GO" id="GO:0005085">
    <property type="term" value="F:guanyl-nucleotide exchange factor activity"/>
    <property type="evidence" value="ECO:0007669"/>
    <property type="project" value="InterPro"/>
</dbReference>
<dbReference type="SUPFAM" id="SSF109993">
    <property type="entry name" value="VPS9 domain"/>
    <property type="match status" value="1"/>
</dbReference>
<dbReference type="Pfam" id="PF02204">
    <property type="entry name" value="VPS9"/>
    <property type="match status" value="1"/>
</dbReference>
<reference evidence="6 7" key="1">
    <citation type="submission" date="2017-12" db="EMBL/GenBank/DDBJ databases">
        <title>Hemimetabolous genomes reveal molecular basis of termite eusociality.</title>
        <authorList>
            <person name="Harrison M.C."/>
            <person name="Jongepier E."/>
            <person name="Robertson H.M."/>
            <person name="Arning N."/>
            <person name="Bitard-Feildel T."/>
            <person name="Chao H."/>
            <person name="Childers C.P."/>
            <person name="Dinh H."/>
            <person name="Doddapaneni H."/>
            <person name="Dugan S."/>
            <person name="Gowin J."/>
            <person name="Greiner C."/>
            <person name="Han Y."/>
            <person name="Hu H."/>
            <person name="Hughes D.S.T."/>
            <person name="Huylmans A.-K."/>
            <person name="Kemena C."/>
            <person name="Kremer L.P.M."/>
            <person name="Lee S.L."/>
            <person name="Lopez-Ezquerra A."/>
            <person name="Mallet L."/>
            <person name="Monroy-Kuhn J.M."/>
            <person name="Moser A."/>
            <person name="Murali S.C."/>
            <person name="Muzny D.M."/>
            <person name="Otani S."/>
            <person name="Piulachs M.-D."/>
            <person name="Poelchau M."/>
            <person name="Qu J."/>
            <person name="Schaub F."/>
            <person name="Wada-Katsumata A."/>
            <person name="Worley K.C."/>
            <person name="Xie Q."/>
            <person name="Ylla G."/>
            <person name="Poulsen M."/>
            <person name="Gibbs R.A."/>
            <person name="Schal C."/>
            <person name="Richards S."/>
            <person name="Belles X."/>
            <person name="Korb J."/>
            <person name="Bornberg-Bauer E."/>
        </authorList>
    </citation>
    <scope>NUCLEOTIDE SEQUENCE [LARGE SCALE GENOMIC DNA]</scope>
    <source>
        <tissue evidence="6">Whole body</tissue>
    </source>
</reference>
<feature type="compositionally biased region" description="Low complexity" evidence="3">
    <location>
        <begin position="118"/>
        <end position="137"/>
    </location>
</feature>
<dbReference type="GO" id="GO:0007165">
    <property type="term" value="P:signal transduction"/>
    <property type="evidence" value="ECO:0007669"/>
    <property type="project" value="InterPro"/>
</dbReference>
<feature type="region of interest" description="Disordered" evidence="3">
    <location>
        <begin position="170"/>
        <end position="190"/>
    </location>
</feature>
<dbReference type="PANTHER" id="PTHR23101:SF104">
    <property type="entry name" value="PROTEIN SPRINT"/>
    <property type="match status" value="1"/>
</dbReference>
<feature type="domain" description="Ras-associating" evidence="4">
    <location>
        <begin position="1230"/>
        <end position="1302"/>
    </location>
</feature>
<comment type="caution">
    <text evidence="6">The sequence shown here is derived from an EMBL/GenBank/DDBJ whole genome shotgun (WGS) entry which is preliminary data.</text>
</comment>
<dbReference type="OrthoDB" id="21085at2759"/>
<feature type="domain" description="VPS9" evidence="5">
    <location>
        <begin position="1048"/>
        <end position="1191"/>
    </location>
</feature>
<dbReference type="Pfam" id="PF23268">
    <property type="entry name" value="RIN1"/>
    <property type="match status" value="1"/>
</dbReference>
<feature type="compositionally biased region" description="Low complexity" evidence="3">
    <location>
        <begin position="589"/>
        <end position="599"/>
    </location>
</feature>
<dbReference type="SUPFAM" id="SSF54236">
    <property type="entry name" value="Ubiquitin-like"/>
    <property type="match status" value="1"/>
</dbReference>
<evidence type="ECO:0000313" key="6">
    <source>
        <dbReference type="EMBL" id="PNF41659.1"/>
    </source>
</evidence>
<keyword evidence="2" id="KW-0343">GTPase activation</keyword>
<dbReference type="GO" id="GO:0005829">
    <property type="term" value="C:cytosol"/>
    <property type="evidence" value="ECO:0007669"/>
    <property type="project" value="TreeGrafter"/>
</dbReference>
<evidence type="ECO:0000256" key="3">
    <source>
        <dbReference type="SAM" id="MobiDB-lite"/>
    </source>
</evidence>
<dbReference type="GO" id="GO:0031267">
    <property type="term" value="F:small GTPase binding"/>
    <property type="evidence" value="ECO:0007669"/>
    <property type="project" value="TreeGrafter"/>
</dbReference>
<feature type="compositionally biased region" description="Polar residues" evidence="3">
    <location>
        <begin position="262"/>
        <end position="283"/>
    </location>
</feature>
<sequence length="1313" mass="142666">MAISVRLPAGKGPYIEHYLIQAVDGELSLESSDNRFSNIPSLIAHYSQCCDELPVQLTLPRAMREAKNHQQLSSLALLGQEFWRYPMANPRPPEQQNQQHSETSSSQQRVAVGESLQSPPSSGSSLSSLGSGNNNHNSGHDIAARTPSSELGGGSGIGDAIVLNLAPLSSTEHSQQPQSLMSTFKGSGASSSCDVIGSPSSPTSSSVVPGVGSAIVVTTASTSSSIAATALVRGPRPTPPNTLNLMCSASSHTSSLAASGMRSASNSPAQLVSPPSTNSTNGDGSRAGPLVLSGGGGGGKTPPPPPPRWAKPTTLTSAALPGQNFTVTTTVTFSVNHNTTPPPHVEVSCVQVTPKRPQMESDGLQTMSSHCSSASTLEQCGVRLHQVMSPTTPSDISKLPGNGRGKKHRPSHGRQTTIKESHHYQESDILESPTVYYRSSVADKVSDYEDIWGPEMLSTFKPPHPFPRSSPFSSPEDISTSSGGNKKTPDLLERITTPVSGSCISLNSANGNLKDQQQRNRLGLVINTGSCTNSVTNSPMSPLGTETKQQSEEPGSMTPKNTKQGSPFYAEPADALRQAALVPRRRPRPGGQQIFQQQTRNHRHSDPASFQQWPVLPHHTGQLERIDSNDELTATPLSSSVDNLALLKPSRNGATSQQNINRPRGKPVQPPRIRPKNMRGKCFNDTSWAVDSSWEFIGNEDDGEDSEHGEGGLEERERRFPTLEQQENSLGVGDGMSSGGRKITVQDLIAQRFPSLRLSPEILSPNVLPGISSPLDSRMSSYDNVEGRNGGSHDIIASSNHNHHNVTLHHNHPSSNHHCASQISDNEDTQTVFSEPWDSSRWENLLHPDHTETNLSLGSNSVVQVMGQTPLLGPEEDDTMCGTNTNRIHSNHMVNGCTSNNGHISRTKSFKERLDPLLSPPRLQALRNRDLGGTGASIRAYALHLAADKSTTFAQNIDNFIACTRDSRETNPQVVMRNMRQFMSGMKNYLVKHGEREFEKEVEKERVKLKSTEFLNLDAILESVMHKLVVRPLKEHLYQLFVEEYTRTGAIQLLADNIQYARTKPMHELGVRARIAPPSEEALETICHLLTKLQEVDSPLDKLESLLACIGTIFNSVKSANQRCVALGADDFLPLFVWVLVQSGMLAAEIEADYMWGLLHPSLLSGEGGYYLTTLSSAVHVLKNFRLCSEEQSKTLGPGASLDWKVASLTEFRSVLKIVVPDEMHGSIITKTLPVRPNMTTRDVCKIIAHKVRITNPQDYGLFKLVDGEETLLADGECPQDIKGNVAQAGKHCMFAYKRIDAKIAWPRTSSPH</sequence>
<dbReference type="SMART" id="SM00314">
    <property type="entry name" value="RA"/>
    <property type="match status" value="1"/>
</dbReference>
<gene>
    <name evidence="6" type="ORF">B7P43_G07620</name>
</gene>
<dbReference type="GO" id="GO:0005096">
    <property type="term" value="F:GTPase activator activity"/>
    <property type="evidence" value="ECO:0007669"/>
    <property type="project" value="UniProtKB-KW"/>
</dbReference>
<dbReference type="Gene3D" id="1.20.1050.80">
    <property type="entry name" value="VPS9 domain"/>
    <property type="match status" value="1"/>
</dbReference>
<feature type="region of interest" description="Disordered" evidence="3">
    <location>
        <begin position="254"/>
        <end position="314"/>
    </location>
</feature>
<dbReference type="InterPro" id="IPR037191">
    <property type="entry name" value="VPS9_dom_sf"/>
</dbReference>
<accession>A0A2J7RLI4</accession>
<name>A0A2J7RLI4_9NEOP</name>
<dbReference type="InterPro" id="IPR003123">
    <property type="entry name" value="VPS9"/>
</dbReference>
<feature type="region of interest" description="Disordered" evidence="3">
    <location>
        <begin position="389"/>
        <end position="426"/>
    </location>
</feature>
<evidence type="ECO:0000256" key="1">
    <source>
        <dbReference type="ARBA" id="ARBA00006919"/>
    </source>
</evidence>
<evidence type="ECO:0000259" key="5">
    <source>
        <dbReference type="PROSITE" id="PS51205"/>
    </source>
</evidence>
<evidence type="ECO:0000313" key="7">
    <source>
        <dbReference type="Proteomes" id="UP000235965"/>
    </source>
</evidence>
<dbReference type="InterPro" id="IPR045046">
    <property type="entry name" value="Vps9-like"/>
</dbReference>
<feature type="region of interest" description="Disordered" evidence="3">
    <location>
        <begin position="462"/>
        <end position="491"/>
    </location>
</feature>
<dbReference type="EMBL" id="NEVH01002690">
    <property type="protein sequence ID" value="PNF41659.1"/>
    <property type="molecule type" value="Genomic_DNA"/>
</dbReference>
<feature type="region of interest" description="Disordered" evidence="3">
    <location>
        <begin position="86"/>
        <end position="153"/>
    </location>
</feature>
<evidence type="ECO:0000259" key="4">
    <source>
        <dbReference type="PROSITE" id="PS50200"/>
    </source>
</evidence>
<dbReference type="SMART" id="SM00167">
    <property type="entry name" value="VPS9"/>
    <property type="match status" value="1"/>
</dbReference>
<comment type="similarity">
    <text evidence="1">Belongs to the RIN (Ras interaction/interference) family.</text>
</comment>
<feature type="compositionally biased region" description="Polar residues" evidence="3">
    <location>
        <begin position="652"/>
        <end position="661"/>
    </location>
</feature>
<feature type="compositionally biased region" description="Polar residues" evidence="3">
    <location>
        <begin position="476"/>
        <end position="485"/>
    </location>
</feature>
<dbReference type="Proteomes" id="UP000235965">
    <property type="component" value="Unassembled WGS sequence"/>
</dbReference>
<dbReference type="GO" id="GO:0030139">
    <property type="term" value="C:endocytic vesicle"/>
    <property type="evidence" value="ECO:0007669"/>
    <property type="project" value="TreeGrafter"/>
</dbReference>
<feature type="region of interest" description="Disordered" evidence="3">
    <location>
        <begin position="650"/>
        <end position="684"/>
    </location>
</feature>
<dbReference type="PANTHER" id="PTHR23101">
    <property type="entry name" value="RAB GDP/GTP EXCHANGE FACTOR"/>
    <property type="match status" value="1"/>
</dbReference>
<dbReference type="InterPro" id="IPR029071">
    <property type="entry name" value="Ubiquitin-like_domsf"/>
</dbReference>
<dbReference type="InParanoid" id="A0A2J7RLI4"/>
<feature type="region of interest" description="Disordered" evidence="3">
    <location>
        <begin position="583"/>
        <end position="613"/>
    </location>
</feature>
<dbReference type="SUPFAM" id="SSF55550">
    <property type="entry name" value="SH2 domain"/>
    <property type="match status" value="1"/>
</dbReference>
<organism evidence="6 7">
    <name type="scientific">Cryptotermes secundus</name>
    <dbReference type="NCBI Taxonomy" id="105785"/>
    <lineage>
        <taxon>Eukaryota</taxon>
        <taxon>Metazoa</taxon>
        <taxon>Ecdysozoa</taxon>
        <taxon>Arthropoda</taxon>
        <taxon>Hexapoda</taxon>
        <taxon>Insecta</taxon>
        <taxon>Pterygota</taxon>
        <taxon>Neoptera</taxon>
        <taxon>Polyneoptera</taxon>
        <taxon>Dictyoptera</taxon>
        <taxon>Blattodea</taxon>
        <taxon>Blattoidea</taxon>
        <taxon>Termitoidae</taxon>
        <taxon>Kalotermitidae</taxon>
        <taxon>Cryptotermitinae</taxon>
        <taxon>Cryptotermes</taxon>
    </lineage>
</organism>
<feature type="compositionally biased region" description="Polar residues" evidence="3">
    <location>
        <begin position="532"/>
        <end position="548"/>
    </location>
</feature>
<proteinExistence type="inferred from homology"/>
<dbReference type="Gene3D" id="3.30.505.10">
    <property type="entry name" value="SH2 domain"/>
    <property type="match status" value="1"/>
</dbReference>
<dbReference type="FunCoup" id="A0A2J7RLI4">
    <property type="interactions" value="414"/>
</dbReference>
<dbReference type="STRING" id="105785.A0A2J7RLI4"/>